<evidence type="ECO:0000256" key="1">
    <source>
        <dbReference type="ARBA" id="ARBA00022617"/>
    </source>
</evidence>
<dbReference type="AlphaFoldDB" id="A0A3A4R530"/>
<proteinExistence type="predicted"/>
<dbReference type="PROSITE" id="PS51007">
    <property type="entry name" value="CYTC"/>
    <property type="match status" value="2"/>
</dbReference>
<keyword evidence="5" id="KW-0472">Membrane</keyword>
<dbReference type="GO" id="GO:0009055">
    <property type="term" value="F:electron transfer activity"/>
    <property type="evidence" value="ECO:0007669"/>
    <property type="project" value="InterPro"/>
</dbReference>
<evidence type="ECO:0000256" key="2">
    <source>
        <dbReference type="ARBA" id="ARBA00022723"/>
    </source>
</evidence>
<accession>A0A3A4R530</accession>
<dbReference type="PANTHER" id="PTHR35008">
    <property type="entry name" value="BLL4482 PROTEIN-RELATED"/>
    <property type="match status" value="1"/>
</dbReference>
<dbReference type="PANTHER" id="PTHR35008:SF8">
    <property type="entry name" value="ALCOHOL DEHYDROGENASE CYTOCHROME C SUBUNIT"/>
    <property type="match status" value="1"/>
</dbReference>
<dbReference type="PROSITE" id="PS50835">
    <property type="entry name" value="IG_LIKE"/>
    <property type="match status" value="1"/>
</dbReference>
<dbReference type="GO" id="GO:0046872">
    <property type="term" value="F:metal ion binding"/>
    <property type="evidence" value="ECO:0007669"/>
    <property type="project" value="UniProtKB-KW"/>
</dbReference>
<dbReference type="GO" id="GO:0020037">
    <property type="term" value="F:heme binding"/>
    <property type="evidence" value="ECO:0007669"/>
    <property type="project" value="InterPro"/>
</dbReference>
<evidence type="ECO:0000313" key="9">
    <source>
        <dbReference type="Proteomes" id="UP000266426"/>
    </source>
</evidence>
<dbReference type="InterPro" id="IPR007110">
    <property type="entry name" value="Ig-like_dom"/>
</dbReference>
<organism evidence="8 9">
    <name type="scientific">Candidatus Auribacter fodinae</name>
    <dbReference type="NCBI Taxonomy" id="2093366"/>
    <lineage>
        <taxon>Bacteria</taxon>
        <taxon>Pseudomonadati</taxon>
        <taxon>Candidatus Auribacterota</taxon>
        <taxon>Candidatus Auribacteria</taxon>
        <taxon>Candidatus Auribacterales</taxon>
        <taxon>Candidatus Auribacteraceae</taxon>
        <taxon>Candidatus Auribacter</taxon>
    </lineage>
</organism>
<feature type="domain" description="Cytochrome c" evidence="7">
    <location>
        <begin position="198"/>
        <end position="295"/>
    </location>
</feature>
<dbReference type="InterPro" id="IPR009056">
    <property type="entry name" value="Cyt_c-like_dom"/>
</dbReference>
<feature type="transmembrane region" description="Helical" evidence="5">
    <location>
        <begin position="7"/>
        <end position="28"/>
    </location>
</feature>
<evidence type="ECO:0000256" key="4">
    <source>
        <dbReference type="PROSITE-ProRule" id="PRU00433"/>
    </source>
</evidence>
<feature type="domain" description="Cytochrome c" evidence="7">
    <location>
        <begin position="52"/>
        <end position="151"/>
    </location>
</feature>
<dbReference type="EMBL" id="QZJZ01000014">
    <property type="protein sequence ID" value="RJP61303.1"/>
    <property type="molecule type" value="Genomic_DNA"/>
</dbReference>
<keyword evidence="2 4" id="KW-0479">Metal-binding</keyword>
<gene>
    <name evidence="8" type="ORF">C4541_02040</name>
</gene>
<keyword evidence="3 4" id="KW-0408">Iron</keyword>
<dbReference type="InterPro" id="IPR051459">
    <property type="entry name" value="Cytochrome_c-type_DH"/>
</dbReference>
<name>A0A3A4R530_9BACT</name>
<dbReference type="InterPro" id="IPR036909">
    <property type="entry name" value="Cyt_c-like_dom_sf"/>
</dbReference>
<reference evidence="8 9" key="1">
    <citation type="journal article" date="2017" name="ISME J.">
        <title>Energy and carbon metabolisms in a deep terrestrial subsurface fluid microbial community.</title>
        <authorList>
            <person name="Momper L."/>
            <person name="Jungbluth S.P."/>
            <person name="Lee M.D."/>
            <person name="Amend J.P."/>
        </authorList>
    </citation>
    <scope>NUCLEOTIDE SEQUENCE [LARGE SCALE GENOMIC DNA]</scope>
    <source>
        <strain evidence="8">SURF_26</strain>
    </source>
</reference>
<protein>
    <submittedName>
        <fullName evidence="8">Cytochrome C</fullName>
    </submittedName>
</protein>
<dbReference type="Pfam" id="PF00034">
    <property type="entry name" value="Cytochrom_C"/>
    <property type="match status" value="2"/>
</dbReference>
<sequence length="302" mass="33178">MKKFLKWIGIILAALSGLIILALAVIYFQTESRLNRVYAAPVDTLPIPTDAASIEHGRRIFQYRGCEACHGEQLQGKIYLDDPALGQVIAGNLTRGEGGYGASFSDADWVRAIRYGVRPDGTPLLFMPSTEFYFLSDDDLADVIAYIKSVPPVDHVQPPSSLSLTGRAAMTLVPAITFIPAELIPMDAPRPVAPEAGVTAEYGEYLTLSCKVCHGLTMSGGLIPGFPSDWPPAPNLTWGAGSSLPAWEESDFIHFMRTGMRHGSQVDAKYMPWSSYKFMTDDELRSVWVYLQSLPPLEYGNR</sequence>
<evidence type="ECO:0000256" key="5">
    <source>
        <dbReference type="SAM" id="Phobius"/>
    </source>
</evidence>
<evidence type="ECO:0000259" key="6">
    <source>
        <dbReference type="PROSITE" id="PS50835"/>
    </source>
</evidence>
<evidence type="ECO:0000313" key="8">
    <source>
        <dbReference type="EMBL" id="RJP61303.1"/>
    </source>
</evidence>
<keyword evidence="5" id="KW-1133">Transmembrane helix</keyword>
<keyword evidence="1 4" id="KW-0349">Heme</keyword>
<dbReference type="Gene3D" id="1.10.760.10">
    <property type="entry name" value="Cytochrome c-like domain"/>
    <property type="match status" value="2"/>
</dbReference>
<dbReference type="Proteomes" id="UP000266426">
    <property type="component" value="Unassembled WGS sequence"/>
</dbReference>
<comment type="caution">
    <text evidence="8">The sequence shown here is derived from an EMBL/GenBank/DDBJ whole genome shotgun (WGS) entry which is preliminary data.</text>
</comment>
<dbReference type="SUPFAM" id="SSF46626">
    <property type="entry name" value="Cytochrome c"/>
    <property type="match status" value="2"/>
</dbReference>
<evidence type="ECO:0000259" key="7">
    <source>
        <dbReference type="PROSITE" id="PS51007"/>
    </source>
</evidence>
<keyword evidence="5" id="KW-0812">Transmembrane</keyword>
<evidence type="ECO:0000256" key="3">
    <source>
        <dbReference type="ARBA" id="ARBA00023004"/>
    </source>
</evidence>
<feature type="domain" description="Ig-like" evidence="6">
    <location>
        <begin position="174"/>
        <end position="238"/>
    </location>
</feature>